<feature type="compositionally biased region" description="Acidic residues" evidence="13">
    <location>
        <begin position="82"/>
        <end position="95"/>
    </location>
</feature>
<dbReference type="SMART" id="SM00486">
    <property type="entry name" value="POLBc"/>
    <property type="match status" value="1"/>
</dbReference>
<dbReference type="InterPro" id="IPR017964">
    <property type="entry name" value="DNA-dir_DNA_pol_B_CS"/>
</dbReference>
<dbReference type="PANTHER" id="PTHR45861">
    <property type="entry name" value="DNA POLYMERASE ALPHA CATALYTIC SUBUNIT"/>
    <property type="match status" value="1"/>
</dbReference>
<dbReference type="InterPro" id="IPR012337">
    <property type="entry name" value="RNaseH-like_sf"/>
</dbReference>
<comment type="subcellular location">
    <subcellularLocation>
        <location evidence="1">Nucleus</location>
    </subcellularLocation>
</comment>
<dbReference type="SUPFAM" id="SSF56672">
    <property type="entry name" value="DNA/RNA polymerases"/>
    <property type="match status" value="1"/>
</dbReference>
<dbReference type="Gene3D" id="1.10.132.60">
    <property type="entry name" value="DNA polymerase family B, C-terminal domain"/>
    <property type="match status" value="1"/>
</dbReference>
<comment type="similarity">
    <text evidence="2 12">Belongs to the DNA polymerase type-B family.</text>
</comment>
<dbReference type="FunFam" id="1.10.132.60:FF:000004">
    <property type="entry name" value="DNA polymerase"/>
    <property type="match status" value="1"/>
</dbReference>
<dbReference type="Gene3D" id="2.40.50.730">
    <property type="match status" value="1"/>
</dbReference>
<evidence type="ECO:0000256" key="1">
    <source>
        <dbReference type="ARBA" id="ARBA00004123"/>
    </source>
</evidence>
<dbReference type="GO" id="GO:0008270">
    <property type="term" value="F:zinc ion binding"/>
    <property type="evidence" value="ECO:0007669"/>
    <property type="project" value="UniProtKB-KW"/>
</dbReference>
<comment type="catalytic activity">
    <reaction evidence="12">
        <text>DNA(n) + a 2'-deoxyribonucleoside 5'-triphosphate = DNA(n+1) + diphosphate</text>
        <dbReference type="Rhea" id="RHEA:22508"/>
        <dbReference type="Rhea" id="RHEA-COMP:17339"/>
        <dbReference type="Rhea" id="RHEA-COMP:17340"/>
        <dbReference type="ChEBI" id="CHEBI:33019"/>
        <dbReference type="ChEBI" id="CHEBI:61560"/>
        <dbReference type="ChEBI" id="CHEBI:173112"/>
        <dbReference type="EC" id="2.7.7.7"/>
    </reaction>
</comment>
<feature type="compositionally biased region" description="Basic and acidic residues" evidence="13">
    <location>
        <begin position="62"/>
        <end position="81"/>
    </location>
</feature>
<dbReference type="GO" id="GO:0003887">
    <property type="term" value="F:DNA-directed DNA polymerase activity"/>
    <property type="evidence" value="ECO:0007669"/>
    <property type="project" value="UniProtKB-KW"/>
</dbReference>
<dbReference type="PANTHER" id="PTHR45861:SF1">
    <property type="entry name" value="DNA POLYMERASE ALPHA CATALYTIC SUBUNIT"/>
    <property type="match status" value="1"/>
</dbReference>
<evidence type="ECO:0000256" key="7">
    <source>
        <dbReference type="ARBA" id="ARBA00022771"/>
    </source>
</evidence>
<dbReference type="EC" id="2.7.7.7" evidence="12"/>
<feature type="compositionally biased region" description="Basic residues" evidence="13">
    <location>
        <begin position="14"/>
        <end position="25"/>
    </location>
</feature>
<evidence type="ECO:0000259" key="14">
    <source>
        <dbReference type="Pfam" id="PF00136"/>
    </source>
</evidence>
<sequence>MPEVEDDEFAEMRRSRRSNVSKKRQQNVLEELKQARATGKAYRKRVDDLVEDLYMEVDEAEYEAKKREHRSFVENDGSHYYDEEDDSEDEFEEEERSTKKSKKSKKEKPKAGTIKHHFQVVTNKQKAQDEHSLRVDDDDILKECLADIIGTGVAATSDSFDPFISELPTSSNSFTVQNVNISSPKVLNRFRVPSPTTVGLDEDVSAPVIAAMTPSAEENVLPRPSLPIPSPPLRPLSPSPFPSSPASPPQQQKRKDAEVHSPEGSESRRAKVARVESPDVLKFFFIDAYEDAFRNPGKVYLFGRVKEEPSGTFSSCCLALKDISRKLFFIKREKILSSGIPATVEDLENEVRTVFKTKFGIRNIKCKSELITKKFICADESVPKECQTMEVCVNWNTERIPSDLSGDCFSHVMNTTATALERLMVECEIYGPCWLSVRNAVIAESPVSYCPLEYNVDMSEMKSISMALNCADPFPSISIISVNVLTALNSDTKESQIVMVSLIEHNCNLEKSTNFDAKMMLNKRFCVVAKLKKGLTLPFDLDSQLKANGIDKLVRKVGNEISLLNIFLMKMEEINPDLILGHDLNAQLVLIQAAIERHKLQRWDRLGRLKRRNHIQRVGHSKSASWDLTTGRLCLDSKTAAMELVRARSYGMEELVVRLLKVGNRGNLSIDQISEPFLETNPKVKLIELIKWNWNENFFAMKIVEHLNAIPLFVQITQIVGGVMSRTLMGGRAERNEYLLLHACFKSNYVPPDKRSFSAAKGSTKLQKQSKETKNDTKELIEIEEIIAEKRGEEEENGDNEMEVEEIEEQQPKTEEEKHKKGPKQSKKGPQYTGGLVLEPMKGLYETFIVLLDFNSLYPTIIQEFNICFTTVDSAFDDLLETELPTPPGSSRPDGLLKTEIRKLVNRRREVKEWMSKERVGTDKYKQYNIRQLGLKLTANSMYGCLGFQNSRFCAKTLAAMVTAKGRELLLHAKSIVENENFSVIYGDTDSIMVNTNSTDFEQAKQIAQKLKQAVNRNYSLLELDIDGIYKRLLLLKKKKYAALAVDLNDESVVTQELKGLDIVRRDWSQLAKEIGEDVVNLILSSVDRDTLIERIRATLADRRADIEAGRVALDKFEILKQLTRNPSEYKDTKAQPHALVAIRLNESKKFRLRQGDVVNYVICKDGTTNPATQRAYHSSEILADENLSVDIHYYLAHQIHPVVSRLCEPIEEIDACQIAEIIGLDPSVYRQRQAETHNKVDLAVIFALFSST</sequence>
<keyword evidence="7" id="KW-0863">Zinc-finger</keyword>
<keyword evidence="8" id="KW-0862">Zinc</keyword>
<evidence type="ECO:0000256" key="10">
    <source>
        <dbReference type="ARBA" id="ARBA00023125"/>
    </source>
</evidence>
<feature type="region of interest" description="Disordered" evidence="13">
    <location>
        <begin position="756"/>
        <end position="833"/>
    </location>
</feature>
<evidence type="ECO:0000256" key="8">
    <source>
        <dbReference type="ARBA" id="ARBA00022833"/>
    </source>
</evidence>
<evidence type="ECO:0000256" key="2">
    <source>
        <dbReference type="ARBA" id="ARBA00005755"/>
    </source>
</evidence>
<evidence type="ECO:0000256" key="4">
    <source>
        <dbReference type="ARBA" id="ARBA00022695"/>
    </source>
</evidence>
<dbReference type="InterPro" id="IPR043502">
    <property type="entry name" value="DNA/RNA_pol_sf"/>
</dbReference>
<dbReference type="InterPro" id="IPR006133">
    <property type="entry name" value="DNA-dir_DNA_pol_B_exonuc"/>
</dbReference>
<keyword evidence="6" id="KW-0479">Metal-binding</keyword>
<dbReference type="Gene3D" id="3.90.1600.10">
    <property type="entry name" value="Palm domain of DNA polymerase"/>
    <property type="match status" value="1"/>
</dbReference>
<dbReference type="EMBL" id="JBICBT010000830">
    <property type="protein sequence ID" value="KAL3098055.1"/>
    <property type="molecule type" value="Genomic_DNA"/>
</dbReference>
<evidence type="ECO:0000256" key="12">
    <source>
        <dbReference type="RuleBase" id="RU000442"/>
    </source>
</evidence>
<feature type="domain" description="DNA-directed DNA polymerase family B multifunctional" evidence="14">
    <location>
        <begin position="724"/>
        <end position="1211"/>
    </location>
</feature>
<feature type="region of interest" description="Disordered" evidence="13">
    <location>
        <begin position="1"/>
        <end position="26"/>
    </location>
</feature>
<feature type="compositionally biased region" description="Basic and acidic residues" evidence="13">
    <location>
        <begin position="810"/>
        <end position="819"/>
    </location>
</feature>
<dbReference type="InterPro" id="IPR006134">
    <property type="entry name" value="DNA-dir_DNA_pol_B_multi_dom"/>
</dbReference>
<comment type="caution">
    <text evidence="16">The sequence shown here is derived from an EMBL/GenBank/DDBJ whole genome shotgun (WGS) entry which is preliminary data.</text>
</comment>
<evidence type="ECO:0000256" key="9">
    <source>
        <dbReference type="ARBA" id="ARBA00022932"/>
    </source>
</evidence>
<feature type="compositionally biased region" description="Acidic residues" evidence="13">
    <location>
        <begin position="794"/>
        <end position="809"/>
    </location>
</feature>
<dbReference type="PRINTS" id="PR00106">
    <property type="entry name" value="DNAPOLB"/>
</dbReference>
<feature type="compositionally biased region" description="Basic and acidic residues" evidence="13">
    <location>
        <begin position="769"/>
        <end position="793"/>
    </location>
</feature>
<organism evidence="16 17">
    <name type="scientific">Heterodera trifolii</name>
    <dbReference type="NCBI Taxonomy" id="157864"/>
    <lineage>
        <taxon>Eukaryota</taxon>
        <taxon>Metazoa</taxon>
        <taxon>Ecdysozoa</taxon>
        <taxon>Nematoda</taxon>
        <taxon>Chromadorea</taxon>
        <taxon>Rhabditida</taxon>
        <taxon>Tylenchina</taxon>
        <taxon>Tylenchomorpha</taxon>
        <taxon>Tylenchoidea</taxon>
        <taxon>Heteroderidae</taxon>
        <taxon>Heteroderinae</taxon>
        <taxon>Heterodera</taxon>
    </lineage>
</organism>
<dbReference type="AlphaFoldDB" id="A0ABD2K594"/>
<keyword evidence="11" id="KW-0539">Nucleus</keyword>
<dbReference type="CDD" id="cd05532">
    <property type="entry name" value="POLBc_alpha"/>
    <property type="match status" value="1"/>
</dbReference>
<dbReference type="GO" id="GO:0042575">
    <property type="term" value="C:DNA polymerase complex"/>
    <property type="evidence" value="ECO:0007669"/>
    <property type="project" value="UniProtKB-ARBA"/>
</dbReference>
<keyword evidence="9 12" id="KW-0239">DNA-directed DNA polymerase</keyword>
<evidence type="ECO:0000313" key="16">
    <source>
        <dbReference type="EMBL" id="KAL3098055.1"/>
    </source>
</evidence>
<dbReference type="Gene3D" id="3.30.420.10">
    <property type="entry name" value="Ribonuclease H-like superfamily/Ribonuclease H"/>
    <property type="match status" value="1"/>
</dbReference>
<keyword evidence="17" id="KW-1185">Reference proteome</keyword>
<feature type="compositionally biased region" description="Basic residues" evidence="13">
    <location>
        <begin position="99"/>
        <end position="118"/>
    </location>
</feature>
<dbReference type="Gene3D" id="1.10.287.690">
    <property type="entry name" value="Helix hairpin bin"/>
    <property type="match status" value="1"/>
</dbReference>
<gene>
    <name evidence="16" type="ORF">niasHT_027600</name>
</gene>
<reference evidence="16 17" key="1">
    <citation type="submission" date="2024-10" db="EMBL/GenBank/DDBJ databases">
        <authorList>
            <person name="Kim D."/>
        </authorList>
    </citation>
    <scope>NUCLEOTIDE SEQUENCE [LARGE SCALE GENOMIC DNA]</scope>
    <source>
        <strain evidence="16">BH-2024</strain>
    </source>
</reference>
<feature type="compositionally biased region" description="Basic and acidic residues" evidence="13">
    <location>
        <begin position="253"/>
        <end position="271"/>
    </location>
</feature>
<dbReference type="InterPro" id="IPR023211">
    <property type="entry name" value="DNA_pol_palm_dom_sf"/>
</dbReference>
<dbReference type="Gene3D" id="3.30.70.2820">
    <property type="match status" value="1"/>
</dbReference>
<keyword evidence="4 12" id="KW-0548">Nucleotidyltransferase</keyword>
<dbReference type="InterPro" id="IPR045846">
    <property type="entry name" value="POLBc_alpha"/>
</dbReference>
<dbReference type="Proteomes" id="UP001620626">
    <property type="component" value="Unassembled WGS sequence"/>
</dbReference>
<dbReference type="GO" id="GO:0003677">
    <property type="term" value="F:DNA binding"/>
    <property type="evidence" value="ECO:0007669"/>
    <property type="project" value="UniProtKB-KW"/>
</dbReference>
<dbReference type="GO" id="GO:0006260">
    <property type="term" value="P:DNA replication"/>
    <property type="evidence" value="ECO:0007669"/>
    <property type="project" value="UniProtKB-KW"/>
</dbReference>
<feature type="region of interest" description="Disordered" evidence="13">
    <location>
        <begin position="61"/>
        <end position="134"/>
    </location>
</feature>
<evidence type="ECO:0000259" key="15">
    <source>
        <dbReference type="Pfam" id="PF03104"/>
    </source>
</evidence>
<feature type="region of interest" description="Disordered" evidence="13">
    <location>
        <begin position="217"/>
        <end position="271"/>
    </location>
</feature>
<evidence type="ECO:0000313" key="17">
    <source>
        <dbReference type="Proteomes" id="UP001620626"/>
    </source>
</evidence>
<evidence type="ECO:0000256" key="5">
    <source>
        <dbReference type="ARBA" id="ARBA00022705"/>
    </source>
</evidence>
<evidence type="ECO:0000256" key="13">
    <source>
        <dbReference type="SAM" id="MobiDB-lite"/>
    </source>
</evidence>
<keyword evidence="5 12" id="KW-0235">DNA replication</keyword>
<dbReference type="GO" id="GO:0005634">
    <property type="term" value="C:nucleus"/>
    <property type="evidence" value="ECO:0007669"/>
    <property type="project" value="UniProtKB-SubCell"/>
</dbReference>
<proteinExistence type="inferred from homology"/>
<feature type="compositionally biased region" description="Pro residues" evidence="13">
    <location>
        <begin position="224"/>
        <end position="248"/>
    </location>
</feature>
<keyword evidence="10 12" id="KW-0238">DNA-binding</keyword>
<evidence type="ECO:0000256" key="3">
    <source>
        <dbReference type="ARBA" id="ARBA00022679"/>
    </source>
</evidence>
<feature type="domain" description="DNA-directed DNA polymerase family B exonuclease" evidence="15">
    <location>
        <begin position="411"/>
        <end position="654"/>
    </location>
</feature>
<keyword evidence="3 12" id="KW-0808">Transferase</keyword>
<dbReference type="InterPro" id="IPR006172">
    <property type="entry name" value="DNA-dir_DNA_pol_B"/>
</dbReference>
<evidence type="ECO:0000256" key="6">
    <source>
        <dbReference type="ARBA" id="ARBA00022723"/>
    </source>
</evidence>
<dbReference type="Pfam" id="PF00136">
    <property type="entry name" value="DNA_pol_B"/>
    <property type="match status" value="1"/>
</dbReference>
<evidence type="ECO:0000256" key="11">
    <source>
        <dbReference type="ARBA" id="ARBA00023242"/>
    </source>
</evidence>
<dbReference type="SUPFAM" id="SSF53098">
    <property type="entry name" value="Ribonuclease H-like"/>
    <property type="match status" value="1"/>
</dbReference>
<dbReference type="PROSITE" id="PS00116">
    <property type="entry name" value="DNA_POLYMERASE_B"/>
    <property type="match status" value="1"/>
</dbReference>
<name>A0ABD2K594_9BILA</name>
<dbReference type="InterPro" id="IPR042087">
    <property type="entry name" value="DNA_pol_B_thumb"/>
</dbReference>
<protein>
    <recommendedName>
        <fullName evidence="12">DNA polymerase</fullName>
        <ecNumber evidence="12">2.7.7.7</ecNumber>
    </recommendedName>
</protein>
<accession>A0ABD2K594</accession>
<dbReference type="NCBIfam" id="TIGR00592">
    <property type="entry name" value="pol2"/>
    <property type="match status" value="2"/>
</dbReference>
<dbReference type="Pfam" id="PF03104">
    <property type="entry name" value="DNA_pol_B_exo1"/>
    <property type="match status" value="1"/>
</dbReference>
<dbReference type="InterPro" id="IPR036397">
    <property type="entry name" value="RNaseH_sf"/>
</dbReference>